<comment type="caution">
    <text evidence="2">The sequence shown here is derived from an EMBL/GenBank/DDBJ whole genome shotgun (WGS) entry which is preliminary data.</text>
</comment>
<feature type="transmembrane region" description="Helical" evidence="1">
    <location>
        <begin position="58"/>
        <end position="77"/>
    </location>
</feature>
<dbReference type="PIRSF" id="PIRSF033239">
    <property type="entry name" value="ExoD"/>
    <property type="match status" value="1"/>
</dbReference>
<dbReference type="PANTHER" id="PTHR41795">
    <property type="entry name" value="EXOPOLYSACCHARIDE SYNTHESIS PROTEIN"/>
    <property type="match status" value="1"/>
</dbReference>
<protein>
    <submittedName>
        <fullName evidence="2">Exopolysaccharide biosynthesis protein</fullName>
    </submittedName>
</protein>
<gene>
    <name evidence="2" type="ORF">H5P28_12415</name>
</gene>
<keyword evidence="3" id="KW-1185">Reference proteome</keyword>
<reference evidence="2 3" key="1">
    <citation type="submission" date="2020-07" db="EMBL/GenBank/DDBJ databases">
        <authorList>
            <person name="Feng X."/>
        </authorList>
    </citation>
    <scope>NUCLEOTIDE SEQUENCE [LARGE SCALE GENOMIC DNA]</scope>
    <source>
        <strain evidence="2 3">JCM31066</strain>
    </source>
</reference>
<dbReference type="AlphaFoldDB" id="A0A842HF62"/>
<name>A0A842HF62_9BACT</name>
<evidence type="ECO:0000313" key="2">
    <source>
        <dbReference type="EMBL" id="MBC2595062.1"/>
    </source>
</evidence>
<keyword evidence="1" id="KW-0472">Membrane</keyword>
<sequence>MTSADHQEHSSLSANLQSIVSGQSEKVSLGEIVDAIKDKQFGMLLVLLSIPSALPLPAAGYSTPFGIAILILGLQMLRGRRTPWLPQKMRDKSFTRAKLAGMVGKASVFFRWVEKLVRPRLRWINSSGGYRLMAVLVIFMSLLMCLPIPSTNTAPAMVIFLIGVGLCEDDGLFAIGACALGLVAALIYAVVIYFVILLVREHGWEARDQIVSFIKQQLGLE</sequence>
<dbReference type="InterPro" id="IPR010331">
    <property type="entry name" value="ExoD"/>
</dbReference>
<accession>A0A842HF62</accession>
<dbReference type="Proteomes" id="UP000546464">
    <property type="component" value="Unassembled WGS sequence"/>
</dbReference>
<keyword evidence="1" id="KW-1133">Transmembrane helix</keyword>
<feature type="transmembrane region" description="Helical" evidence="1">
    <location>
        <begin position="171"/>
        <end position="199"/>
    </location>
</feature>
<organism evidence="2 3">
    <name type="scientific">Ruficoccus amylovorans</name>
    <dbReference type="NCBI Taxonomy" id="1804625"/>
    <lineage>
        <taxon>Bacteria</taxon>
        <taxon>Pseudomonadati</taxon>
        <taxon>Verrucomicrobiota</taxon>
        <taxon>Opitutia</taxon>
        <taxon>Puniceicoccales</taxon>
        <taxon>Cerasicoccaceae</taxon>
        <taxon>Ruficoccus</taxon>
    </lineage>
</organism>
<proteinExistence type="predicted"/>
<dbReference type="EMBL" id="JACHVB010000035">
    <property type="protein sequence ID" value="MBC2595062.1"/>
    <property type="molecule type" value="Genomic_DNA"/>
</dbReference>
<evidence type="ECO:0000313" key="3">
    <source>
        <dbReference type="Proteomes" id="UP000546464"/>
    </source>
</evidence>
<evidence type="ECO:0000256" key="1">
    <source>
        <dbReference type="SAM" id="Phobius"/>
    </source>
</evidence>
<dbReference type="Pfam" id="PF06055">
    <property type="entry name" value="ExoD"/>
    <property type="match status" value="1"/>
</dbReference>
<dbReference type="PANTHER" id="PTHR41795:SF1">
    <property type="entry name" value="EXOPOLYSACCHARIDE SYNTHESIS PROTEIN"/>
    <property type="match status" value="1"/>
</dbReference>
<dbReference type="RefSeq" id="WP_185676026.1">
    <property type="nucleotide sequence ID" value="NZ_JACHVB010000035.1"/>
</dbReference>
<feature type="transmembrane region" description="Helical" evidence="1">
    <location>
        <begin position="130"/>
        <end position="151"/>
    </location>
</feature>
<keyword evidence="1" id="KW-0812">Transmembrane</keyword>